<accession>A0A386ZHE8</accession>
<proteinExistence type="predicted"/>
<evidence type="ECO:0000313" key="2">
    <source>
        <dbReference type="EMBL" id="AYF76613.1"/>
    </source>
</evidence>
<protein>
    <submittedName>
        <fullName evidence="2">Uncharacterized protein</fullName>
    </submittedName>
</protein>
<dbReference type="AlphaFoldDB" id="A0A386ZHE8"/>
<gene>
    <name evidence="2" type="ORF">D7D52_25490</name>
</gene>
<evidence type="ECO:0000256" key="1">
    <source>
        <dbReference type="SAM" id="MobiDB-lite"/>
    </source>
</evidence>
<evidence type="ECO:0000313" key="3">
    <source>
        <dbReference type="Proteomes" id="UP000267164"/>
    </source>
</evidence>
<dbReference type="EMBL" id="CP032568">
    <property type="protein sequence ID" value="AYF76613.1"/>
    <property type="molecule type" value="Genomic_DNA"/>
</dbReference>
<dbReference type="KEGG" id="nyu:D7D52_25490"/>
<dbReference type="Proteomes" id="UP000267164">
    <property type="component" value="Chromosome"/>
</dbReference>
<keyword evidence="3" id="KW-1185">Reference proteome</keyword>
<organism evidence="2 3">
    <name type="scientific">Nocardia yunnanensis</name>
    <dbReference type="NCBI Taxonomy" id="2382165"/>
    <lineage>
        <taxon>Bacteria</taxon>
        <taxon>Bacillati</taxon>
        <taxon>Actinomycetota</taxon>
        <taxon>Actinomycetes</taxon>
        <taxon>Mycobacteriales</taxon>
        <taxon>Nocardiaceae</taxon>
        <taxon>Nocardia</taxon>
    </lineage>
</organism>
<feature type="region of interest" description="Disordered" evidence="1">
    <location>
        <begin position="59"/>
        <end position="79"/>
    </location>
</feature>
<name>A0A386ZHE8_9NOCA</name>
<sequence>MVGGLMMPVPAASSSLGEGGSRGCVIFVVAPSGSGTVGAAGGAAFGEGGRCGRAAAESLGGETDSLGEGGSGARRDGSAGAVGAGGIEGVALARDALGCAAGAMPL</sequence>
<reference evidence="2 3" key="1">
    <citation type="submission" date="2018-09" db="EMBL/GenBank/DDBJ databases">
        <title>Nocardia yunnanensis sp. nov., an actinomycete isolated from a soil sample.</title>
        <authorList>
            <person name="Zhang J."/>
        </authorList>
    </citation>
    <scope>NUCLEOTIDE SEQUENCE [LARGE SCALE GENOMIC DNA]</scope>
    <source>
        <strain evidence="2 3">CFHS0054</strain>
    </source>
</reference>